<keyword evidence="3" id="KW-1185">Reference proteome</keyword>
<accession>A0A1E3PVU8</accession>
<protein>
    <submittedName>
        <fullName evidence="2">Uncharacterized protein</fullName>
    </submittedName>
</protein>
<keyword evidence="1" id="KW-0812">Transmembrane</keyword>
<dbReference type="OrthoDB" id="2150604at2759"/>
<keyword evidence="1" id="KW-1133">Transmembrane helix</keyword>
<organism evidence="2 3">
    <name type="scientific">Lipomyces starkeyi NRRL Y-11557</name>
    <dbReference type="NCBI Taxonomy" id="675824"/>
    <lineage>
        <taxon>Eukaryota</taxon>
        <taxon>Fungi</taxon>
        <taxon>Dikarya</taxon>
        <taxon>Ascomycota</taxon>
        <taxon>Saccharomycotina</taxon>
        <taxon>Lipomycetes</taxon>
        <taxon>Lipomycetales</taxon>
        <taxon>Lipomycetaceae</taxon>
        <taxon>Lipomyces</taxon>
    </lineage>
</organism>
<dbReference type="EMBL" id="KV454303">
    <property type="protein sequence ID" value="ODQ69460.1"/>
    <property type="molecule type" value="Genomic_DNA"/>
</dbReference>
<keyword evidence="1" id="KW-0472">Membrane</keyword>
<evidence type="ECO:0000256" key="1">
    <source>
        <dbReference type="SAM" id="Phobius"/>
    </source>
</evidence>
<proteinExistence type="predicted"/>
<dbReference type="STRING" id="675824.A0A1E3PVU8"/>
<dbReference type="AlphaFoldDB" id="A0A1E3PVU8"/>
<dbReference type="Proteomes" id="UP000094385">
    <property type="component" value="Unassembled WGS sequence"/>
</dbReference>
<feature type="transmembrane region" description="Helical" evidence="1">
    <location>
        <begin position="20"/>
        <end position="42"/>
    </location>
</feature>
<evidence type="ECO:0000313" key="3">
    <source>
        <dbReference type="Proteomes" id="UP000094385"/>
    </source>
</evidence>
<name>A0A1E3PVU8_LIPST</name>
<gene>
    <name evidence="2" type="ORF">LIPSTDRAFT_75679</name>
</gene>
<evidence type="ECO:0000313" key="2">
    <source>
        <dbReference type="EMBL" id="ODQ69460.1"/>
    </source>
</evidence>
<reference evidence="2 3" key="1">
    <citation type="journal article" date="2016" name="Proc. Natl. Acad. Sci. U.S.A.">
        <title>Comparative genomics of biotechnologically important yeasts.</title>
        <authorList>
            <person name="Riley R."/>
            <person name="Haridas S."/>
            <person name="Wolfe K.H."/>
            <person name="Lopes M.R."/>
            <person name="Hittinger C.T."/>
            <person name="Goeker M."/>
            <person name="Salamov A.A."/>
            <person name="Wisecaver J.H."/>
            <person name="Long T.M."/>
            <person name="Calvey C.H."/>
            <person name="Aerts A.L."/>
            <person name="Barry K.W."/>
            <person name="Choi C."/>
            <person name="Clum A."/>
            <person name="Coughlan A.Y."/>
            <person name="Deshpande S."/>
            <person name="Douglass A.P."/>
            <person name="Hanson S.J."/>
            <person name="Klenk H.-P."/>
            <person name="LaButti K.M."/>
            <person name="Lapidus A."/>
            <person name="Lindquist E.A."/>
            <person name="Lipzen A.M."/>
            <person name="Meier-Kolthoff J.P."/>
            <person name="Ohm R.A."/>
            <person name="Otillar R.P."/>
            <person name="Pangilinan J.L."/>
            <person name="Peng Y."/>
            <person name="Rokas A."/>
            <person name="Rosa C.A."/>
            <person name="Scheuner C."/>
            <person name="Sibirny A.A."/>
            <person name="Slot J.C."/>
            <person name="Stielow J.B."/>
            <person name="Sun H."/>
            <person name="Kurtzman C.P."/>
            <person name="Blackwell M."/>
            <person name="Grigoriev I.V."/>
            <person name="Jeffries T.W."/>
        </authorList>
    </citation>
    <scope>NUCLEOTIDE SEQUENCE [LARGE SCALE GENOMIC DNA]</scope>
    <source>
        <strain evidence="2 3">NRRL Y-11557</strain>
    </source>
</reference>
<sequence length="117" mass="13216">MDNGAFIVNVPATLPPAHPIALVQAQLSMLHVVYIFLWWTLIRLIFSNESFLFSDASFSNTYPTPLNPSPKDKRTVTRIESMRIDCTTKEKCVGACRIHKAKSPERSLRNTSQVLLL</sequence>